<name>A0A8H3EML8_9LECA</name>
<accession>A0A8H3EML8</accession>
<dbReference type="EMBL" id="CAJPDQ010000004">
    <property type="protein sequence ID" value="CAF9908712.1"/>
    <property type="molecule type" value="Genomic_DNA"/>
</dbReference>
<keyword evidence="1" id="KW-1133">Transmembrane helix</keyword>
<dbReference type="AlphaFoldDB" id="A0A8H3EML8"/>
<reference evidence="3" key="1">
    <citation type="submission" date="2021-03" db="EMBL/GenBank/DDBJ databases">
        <authorList>
            <person name="Tagirdzhanova G."/>
        </authorList>
    </citation>
    <scope>NUCLEOTIDE SEQUENCE</scope>
</reference>
<feature type="transmembrane region" description="Helical" evidence="1">
    <location>
        <begin position="201"/>
        <end position="221"/>
    </location>
</feature>
<dbReference type="Proteomes" id="UP000664169">
    <property type="component" value="Unassembled WGS sequence"/>
</dbReference>
<feature type="transmembrane region" description="Helical" evidence="1">
    <location>
        <begin position="99"/>
        <end position="120"/>
    </location>
</feature>
<organism evidence="3 4">
    <name type="scientific">Gomphillus americanus</name>
    <dbReference type="NCBI Taxonomy" id="1940652"/>
    <lineage>
        <taxon>Eukaryota</taxon>
        <taxon>Fungi</taxon>
        <taxon>Dikarya</taxon>
        <taxon>Ascomycota</taxon>
        <taxon>Pezizomycotina</taxon>
        <taxon>Lecanoromycetes</taxon>
        <taxon>OSLEUM clade</taxon>
        <taxon>Ostropomycetidae</taxon>
        <taxon>Ostropales</taxon>
        <taxon>Graphidaceae</taxon>
        <taxon>Gomphilloideae</taxon>
        <taxon>Gomphillus</taxon>
    </lineage>
</organism>
<keyword evidence="1" id="KW-0812">Transmembrane</keyword>
<feature type="transmembrane region" description="Helical" evidence="1">
    <location>
        <begin position="233"/>
        <end position="252"/>
    </location>
</feature>
<evidence type="ECO:0000313" key="4">
    <source>
        <dbReference type="Proteomes" id="UP000664169"/>
    </source>
</evidence>
<dbReference type="PANTHER" id="PTHR37994:SF3">
    <property type="entry name" value="ER TRANSPORTER 6TM N-TERMINAL DOMAIN-CONTAINING PROTEIN"/>
    <property type="match status" value="1"/>
</dbReference>
<dbReference type="OrthoDB" id="2274698at2759"/>
<dbReference type="PANTHER" id="PTHR37994">
    <property type="entry name" value="ARAE_2_N DOMAIN-CONTAINING PROTEIN-RELATED"/>
    <property type="match status" value="1"/>
</dbReference>
<keyword evidence="1" id="KW-0472">Membrane</keyword>
<sequence>MEDPRQELPSKELANTNGWSETSSLKNEYFRPISKTKRLPDWLDHFNPRDLKILPKCSAAVWILTLLIVIDPTLKALGQATFFGVVVIFMVPPSGVAFVGLLAGITVILGVCLGWVWGVITMKAALATRPATDLQQQYAAVQAAASENTTNNMQASGQTTYQQIAIYDGYLLDTRVTLTYFCMMGLFIYLMARIRVAAPKLTLVQMFAIIVSDIFLTIGPLLPTFSGTIPQTLVVPAIVAVGINLVCNFLFFPQSTSHIVMFDMEKMLGSMDSFLEACTIHLANPKMRMDLKRLKRTKIEIIQLYTAFVTI</sequence>
<comment type="caution">
    <text evidence="3">The sequence shown here is derived from an EMBL/GenBank/DDBJ whole genome shotgun (WGS) entry which is preliminary data.</text>
</comment>
<protein>
    <recommendedName>
        <fullName evidence="2">Putative ER transporter 6TM N-terminal domain-containing protein</fullName>
    </recommendedName>
</protein>
<keyword evidence="4" id="KW-1185">Reference proteome</keyword>
<evidence type="ECO:0000256" key="1">
    <source>
        <dbReference type="SAM" id="Phobius"/>
    </source>
</evidence>
<proteinExistence type="predicted"/>
<feature type="domain" description="Putative ER transporter 6TM N-terminal" evidence="2">
    <location>
        <begin position="38"/>
        <end position="307"/>
    </location>
</feature>
<gene>
    <name evidence="3" type="ORF">GOMPHAMPRED_006279</name>
</gene>
<evidence type="ECO:0000313" key="3">
    <source>
        <dbReference type="EMBL" id="CAF9908712.1"/>
    </source>
</evidence>
<dbReference type="InterPro" id="IPR018823">
    <property type="entry name" value="ArAE_2_N"/>
</dbReference>
<dbReference type="Pfam" id="PF10337">
    <property type="entry name" value="ArAE_2_N"/>
    <property type="match status" value="1"/>
</dbReference>
<evidence type="ECO:0000259" key="2">
    <source>
        <dbReference type="Pfam" id="PF10337"/>
    </source>
</evidence>